<evidence type="ECO:0000256" key="14">
    <source>
        <dbReference type="ARBA" id="ARBA00056147"/>
    </source>
</evidence>
<keyword evidence="7" id="KW-0443">Lipid metabolism</keyword>
<evidence type="ECO:0000256" key="3">
    <source>
        <dbReference type="ARBA" id="ARBA00011233"/>
    </source>
</evidence>
<comment type="subcellular location">
    <subcellularLocation>
        <location evidence="1">Mitochondrion matrix</location>
    </subcellularLocation>
</comment>
<evidence type="ECO:0000313" key="18">
    <source>
        <dbReference type="EMBL" id="CAG9088647.1"/>
    </source>
</evidence>
<comment type="pathway">
    <text evidence="2">Lipid metabolism; fatty acid beta-oxidation.</text>
</comment>
<dbReference type="InterPro" id="IPR029045">
    <property type="entry name" value="ClpP/crotonase-like_dom_sf"/>
</dbReference>
<evidence type="ECO:0000256" key="2">
    <source>
        <dbReference type="ARBA" id="ARBA00005005"/>
    </source>
</evidence>
<comment type="function">
    <text evidence="14">Key enzyme of fatty acid beta-oxidation. Able to isomerize both 3-cis (3Z) and 3-trans (3E) double bonds into the 2-trans (2E) form in a range of enoyl-CoA species, with a preference for (3Z)-enoyl-CoAs over (3E)-enoyl-CoAs. The catalytic efficiency of this enzyme is not affected by the fatty acyl chain length.</text>
</comment>
<evidence type="ECO:0000256" key="5">
    <source>
        <dbReference type="ARBA" id="ARBA00022946"/>
    </source>
</evidence>
<comment type="subunit">
    <text evidence="3">Homotrimer.</text>
</comment>
<keyword evidence="6" id="KW-0007">Acetylation</keyword>
<accession>A0A8S4CZ75</accession>
<evidence type="ECO:0000256" key="4">
    <source>
        <dbReference type="ARBA" id="ARBA00022832"/>
    </source>
</evidence>
<name>A0A8S4CZ75_PLUXY</name>
<evidence type="ECO:0000256" key="16">
    <source>
        <dbReference type="ARBA" id="ARBA00083575"/>
    </source>
</evidence>
<dbReference type="GO" id="GO:0006635">
    <property type="term" value="P:fatty acid beta-oxidation"/>
    <property type="evidence" value="ECO:0007669"/>
    <property type="project" value="TreeGrafter"/>
</dbReference>
<comment type="catalytic activity">
    <reaction evidence="10">
        <text>(3Z)-decenoyl-CoA = (2E)-decenoyl-CoA</text>
        <dbReference type="Rhea" id="RHEA:77195"/>
        <dbReference type="ChEBI" id="CHEBI:61406"/>
        <dbReference type="ChEBI" id="CHEBI:195601"/>
    </reaction>
    <physiologicalReaction direction="left-to-right" evidence="10">
        <dbReference type="Rhea" id="RHEA:77196"/>
    </physiologicalReaction>
</comment>
<dbReference type="Proteomes" id="UP000653454">
    <property type="component" value="Unassembled WGS sequence"/>
</dbReference>
<dbReference type="InterPro" id="IPR001753">
    <property type="entry name" value="Enoyl-CoA_hydra/iso"/>
</dbReference>
<evidence type="ECO:0000313" key="19">
    <source>
        <dbReference type="Proteomes" id="UP000653454"/>
    </source>
</evidence>
<dbReference type="CDD" id="cd06558">
    <property type="entry name" value="crotonase-like"/>
    <property type="match status" value="1"/>
</dbReference>
<evidence type="ECO:0000256" key="6">
    <source>
        <dbReference type="ARBA" id="ARBA00022990"/>
    </source>
</evidence>
<reference evidence="18" key="1">
    <citation type="submission" date="2020-11" db="EMBL/GenBank/DDBJ databases">
        <authorList>
            <person name="Whiteford S."/>
        </authorList>
    </citation>
    <scope>NUCLEOTIDE SEQUENCE</scope>
</reference>
<protein>
    <recommendedName>
        <fullName evidence="15">Enoyl-CoA delta isomerase 1, mitochondrial</fullName>
    </recommendedName>
    <alternativeName>
        <fullName evidence="16">3,2-trans-enoyl-CoA isomerase</fullName>
    </alternativeName>
</protein>
<dbReference type="GO" id="GO:0005759">
    <property type="term" value="C:mitochondrial matrix"/>
    <property type="evidence" value="ECO:0007669"/>
    <property type="project" value="UniProtKB-SubCell"/>
</dbReference>
<evidence type="ECO:0000256" key="7">
    <source>
        <dbReference type="ARBA" id="ARBA00023098"/>
    </source>
</evidence>
<keyword evidence="19" id="KW-1185">Reference proteome</keyword>
<evidence type="ECO:0000256" key="1">
    <source>
        <dbReference type="ARBA" id="ARBA00004305"/>
    </source>
</evidence>
<gene>
    <name evidence="18" type="ORF">PLXY2_LOCUS239</name>
</gene>
<keyword evidence="8" id="KW-0496">Mitochondrion</keyword>
<sequence>MKRTRECKHPLACDASSTRAPLTRAPKTAPDASAASGEASEEASHERLFTLAPRPSPCRSPRHSCESVNGAQAHTYKMFTLRQVGCNARSMLGSLRQMSASAGPLVDVAVDNAGVATVTMQRLPVNSLNLDLLTEMNKTLDDLAKNKTRGMILTSASPTVFSAGLDIMEMYNPDFKRAETFWNTLQDVWLKLFGSGYPTAAAINGHAPAGGCLLALSCEYRVMATGKFTIGLNETALGIVAPTWFIDSMCNTISSREAEFALTTGRMFSVDEALKTGLIDETAADKAGTIEKCRGFIKKFERISPMARAATKQKIREIPLRKLMQNRQKDTEEFLNYLKNPMVQKGLEMYIASLKQKAKK</sequence>
<evidence type="ECO:0000256" key="15">
    <source>
        <dbReference type="ARBA" id="ARBA00068317"/>
    </source>
</evidence>
<comment type="catalytic activity">
    <reaction evidence="11">
        <text>(2E)-tetradecenoyl-CoA = (3Z)-tetradecenoyl-CoA</text>
        <dbReference type="Rhea" id="RHEA:29847"/>
        <dbReference type="ChEBI" id="CHEBI:61405"/>
        <dbReference type="ChEBI" id="CHEBI:61968"/>
    </reaction>
    <physiologicalReaction direction="right-to-left" evidence="11">
        <dbReference type="Rhea" id="RHEA:29849"/>
    </physiologicalReaction>
</comment>
<organism evidence="18 19">
    <name type="scientific">Plutella xylostella</name>
    <name type="common">Diamondback moth</name>
    <name type="synonym">Plutella maculipennis</name>
    <dbReference type="NCBI Taxonomy" id="51655"/>
    <lineage>
        <taxon>Eukaryota</taxon>
        <taxon>Metazoa</taxon>
        <taxon>Ecdysozoa</taxon>
        <taxon>Arthropoda</taxon>
        <taxon>Hexapoda</taxon>
        <taxon>Insecta</taxon>
        <taxon>Pterygota</taxon>
        <taxon>Neoptera</taxon>
        <taxon>Endopterygota</taxon>
        <taxon>Lepidoptera</taxon>
        <taxon>Glossata</taxon>
        <taxon>Ditrysia</taxon>
        <taxon>Yponomeutoidea</taxon>
        <taxon>Plutellidae</taxon>
        <taxon>Plutella</taxon>
    </lineage>
</organism>
<comment type="catalytic activity">
    <reaction evidence="13">
        <text>(3Z)-octenoyl-CoA = (2E)-octenoyl-CoA</text>
        <dbReference type="Rhea" id="RHEA:46044"/>
        <dbReference type="ChEBI" id="CHEBI:62242"/>
        <dbReference type="ChEBI" id="CHEBI:85640"/>
    </reaction>
    <physiologicalReaction direction="left-to-right" evidence="13">
        <dbReference type="Rhea" id="RHEA:46045"/>
    </physiologicalReaction>
</comment>
<comment type="caution">
    <text evidence="18">The sequence shown here is derived from an EMBL/GenBank/DDBJ whole genome shotgun (WGS) entry which is preliminary data.</text>
</comment>
<proteinExistence type="predicted"/>
<dbReference type="Gene3D" id="3.90.226.10">
    <property type="entry name" value="2-enoyl-CoA Hydratase, Chain A, domain 1"/>
    <property type="match status" value="1"/>
</dbReference>
<keyword evidence="9" id="KW-0413">Isomerase</keyword>
<dbReference type="FunFam" id="3.90.226.10:FF:000034">
    <property type="entry name" value="Enoyl-CoA delta isomerase 1"/>
    <property type="match status" value="1"/>
</dbReference>
<keyword evidence="5" id="KW-0809">Transit peptide</keyword>
<dbReference type="AlphaFoldDB" id="A0A8S4CZ75"/>
<dbReference type="EMBL" id="CAJHNJ030000001">
    <property type="protein sequence ID" value="CAG9088647.1"/>
    <property type="molecule type" value="Genomic_DNA"/>
</dbReference>
<dbReference type="Pfam" id="PF00378">
    <property type="entry name" value="ECH_1"/>
    <property type="match status" value="1"/>
</dbReference>
<dbReference type="PANTHER" id="PTHR11941">
    <property type="entry name" value="ENOYL-COA HYDRATASE-RELATED"/>
    <property type="match status" value="1"/>
</dbReference>
<comment type="catalytic activity">
    <reaction evidence="12">
        <text>(3Z)-dodecenoyl-CoA = (2E)-dodecenoyl-CoA</text>
        <dbReference type="Rhea" id="RHEA:23716"/>
        <dbReference type="ChEBI" id="CHEBI:57330"/>
        <dbReference type="ChEBI" id="CHEBI:58543"/>
        <dbReference type="EC" id="5.3.3.8"/>
    </reaction>
    <physiologicalReaction direction="left-to-right" evidence="12">
        <dbReference type="Rhea" id="RHEA:23717"/>
    </physiologicalReaction>
</comment>
<dbReference type="SUPFAM" id="SSF52096">
    <property type="entry name" value="ClpP/crotonase"/>
    <property type="match status" value="1"/>
</dbReference>
<feature type="region of interest" description="Disordered" evidence="17">
    <location>
        <begin position="1"/>
        <end position="46"/>
    </location>
</feature>
<evidence type="ECO:0000256" key="13">
    <source>
        <dbReference type="ARBA" id="ARBA00052542"/>
    </source>
</evidence>
<evidence type="ECO:0000256" key="9">
    <source>
        <dbReference type="ARBA" id="ARBA00023235"/>
    </source>
</evidence>
<evidence type="ECO:0000256" key="12">
    <source>
        <dbReference type="ARBA" id="ARBA00052376"/>
    </source>
</evidence>
<evidence type="ECO:0000256" key="10">
    <source>
        <dbReference type="ARBA" id="ARBA00050938"/>
    </source>
</evidence>
<dbReference type="Gene3D" id="6.10.250.170">
    <property type="match status" value="1"/>
</dbReference>
<evidence type="ECO:0000256" key="11">
    <source>
        <dbReference type="ARBA" id="ARBA00051293"/>
    </source>
</evidence>
<evidence type="ECO:0000256" key="17">
    <source>
        <dbReference type="SAM" id="MobiDB-lite"/>
    </source>
</evidence>
<evidence type="ECO:0000256" key="8">
    <source>
        <dbReference type="ARBA" id="ARBA00023128"/>
    </source>
</evidence>
<dbReference type="GO" id="GO:0004165">
    <property type="term" value="F:delta(3)-delta(2)-enoyl-CoA isomerase activity"/>
    <property type="evidence" value="ECO:0007669"/>
    <property type="project" value="UniProtKB-EC"/>
</dbReference>
<keyword evidence="4" id="KW-0276">Fatty acid metabolism</keyword>
<dbReference type="PANTHER" id="PTHR11941:SF45">
    <property type="entry name" value="ENOYL-COA DELTA ISOMERASE 1, MITOCHONDRIAL"/>
    <property type="match status" value="1"/>
</dbReference>